<proteinExistence type="predicted"/>
<protein>
    <submittedName>
        <fullName evidence="1">Uncharacterized protein</fullName>
    </submittedName>
</protein>
<organism evidence="1 2">
    <name type="scientific">Blepharisma stoltei</name>
    <dbReference type="NCBI Taxonomy" id="1481888"/>
    <lineage>
        <taxon>Eukaryota</taxon>
        <taxon>Sar</taxon>
        <taxon>Alveolata</taxon>
        <taxon>Ciliophora</taxon>
        <taxon>Postciliodesmatophora</taxon>
        <taxon>Heterotrichea</taxon>
        <taxon>Heterotrichida</taxon>
        <taxon>Blepharismidae</taxon>
        <taxon>Blepharisma</taxon>
    </lineage>
</organism>
<dbReference type="AlphaFoldDB" id="A0AAU9JEU9"/>
<reference evidence="1" key="1">
    <citation type="submission" date="2021-09" db="EMBL/GenBank/DDBJ databases">
        <authorList>
            <consortium name="AG Swart"/>
            <person name="Singh M."/>
            <person name="Singh A."/>
            <person name="Seah K."/>
            <person name="Emmerich C."/>
        </authorList>
    </citation>
    <scope>NUCLEOTIDE SEQUENCE</scope>
    <source>
        <strain evidence="1">ATCC30299</strain>
    </source>
</reference>
<keyword evidence="2" id="KW-1185">Reference proteome</keyword>
<accession>A0AAU9JEU9</accession>
<name>A0AAU9JEU9_9CILI</name>
<gene>
    <name evidence="1" type="ORF">BSTOLATCC_MIC31730</name>
</gene>
<evidence type="ECO:0000313" key="2">
    <source>
        <dbReference type="Proteomes" id="UP001162131"/>
    </source>
</evidence>
<comment type="caution">
    <text evidence="1">The sequence shown here is derived from an EMBL/GenBank/DDBJ whole genome shotgun (WGS) entry which is preliminary data.</text>
</comment>
<dbReference type="EMBL" id="CAJZBQ010000032">
    <property type="protein sequence ID" value="CAG9322604.1"/>
    <property type="molecule type" value="Genomic_DNA"/>
</dbReference>
<dbReference type="Proteomes" id="UP001162131">
    <property type="component" value="Unassembled WGS sequence"/>
</dbReference>
<evidence type="ECO:0000313" key="1">
    <source>
        <dbReference type="EMBL" id="CAG9322604.1"/>
    </source>
</evidence>
<sequence length="301" mass="34705">MSNSCSELPLVHENQEPKLLPIKEMYSIINSHKNIFGIDGYVPPKNHLYLVRASKFPLEKRKDTFTEVKKRAKDPEPGKYTESKEKHYRRYWEKPNGKFLNGSRKGEIDLMIKRSKSVPACNFYFKDLPKLDEPCREKQLGKFDKCEKMNFISTTIYRAQQSPDPGKYNLNHSLVEYKSPIPKMVKTQPKKPKDKDKLGPGVYHDGVEKALKKQEGNQSFIIPKSKTPNAVNLRAHLTRFIPPVGNYKDIDLAYTKNHIFKRDRTAVINPYKTKSLLDEVQKNASWVPGPGSYDIVPPISK</sequence>